<feature type="chain" id="PRO_5030812814" description="Lysozyme inhibitor LprI N-terminal domain-containing protein" evidence="2">
    <location>
        <begin position="20"/>
        <end position="161"/>
    </location>
</feature>
<evidence type="ECO:0008006" key="5">
    <source>
        <dbReference type="Google" id="ProtNLM"/>
    </source>
</evidence>
<organism evidence="3 4">
    <name type="scientific">Pseudoalteromonas arctica</name>
    <dbReference type="NCBI Taxonomy" id="394751"/>
    <lineage>
        <taxon>Bacteria</taxon>
        <taxon>Pseudomonadati</taxon>
        <taxon>Pseudomonadota</taxon>
        <taxon>Gammaproteobacteria</taxon>
        <taxon>Alteromonadales</taxon>
        <taxon>Pseudoalteromonadaceae</taxon>
        <taxon>Pseudoalteromonas</taxon>
    </lineage>
</organism>
<evidence type="ECO:0000256" key="1">
    <source>
        <dbReference type="SAM" id="MobiDB-lite"/>
    </source>
</evidence>
<protein>
    <recommendedName>
        <fullName evidence="5">Lysozyme inhibitor LprI N-terminal domain-containing protein</fullName>
    </recommendedName>
</protein>
<dbReference type="RefSeq" id="WP_170071564.1">
    <property type="nucleotide sequence ID" value="NZ_JABBCX010000002.1"/>
</dbReference>
<reference evidence="3 4" key="1">
    <citation type="submission" date="2020-04" db="EMBL/GenBank/DDBJ databases">
        <title>Genome Sequencing and Assembley of Pseudoalteromonas artica.</title>
        <authorList>
            <person name="Akerly B."/>
            <person name="Cook G."/>
        </authorList>
    </citation>
    <scope>NUCLEOTIDE SEQUENCE [LARGE SCALE GENOMIC DNA]</scope>
    <source>
        <strain evidence="3 4">NEC-BIFX-0059</strain>
    </source>
</reference>
<feature type="compositionally biased region" description="Polar residues" evidence="1">
    <location>
        <begin position="77"/>
        <end position="90"/>
    </location>
</feature>
<accession>A0A7X9YF69</accession>
<evidence type="ECO:0000256" key="2">
    <source>
        <dbReference type="SAM" id="SignalP"/>
    </source>
</evidence>
<feature type="region of interest" description="Disordered" evidence="1">
    <location>
        <begin position="71"/>
        <end position="90"/>
    </location>
</feature>
<proteinExistence type="predicted"/>
<sequence length="161" mass="18495">MIKWILLVFICVFTTFPQAGEAYTQAQCDSIKKQREAIRSQFRSGYSNKEGERLTARDKELFTLLANHCSKPKKSGSAYQATSSTATRTPNSNWLLNQKVSNMSLHSDSYKDAAKLDAWSKFYKLPKRCRKKGMGSADFVWCSEYRGKQKELFEAQWQGRP</sequence>
<keyword evidence="2" id="KW-0732">Signal</keyword>
<feature type="signal peptide" evidence="2">
    <location>
        <begin position="1"/>
        <end position="19"/>
    </location>
</feature>
<dbReference type="Proteomes" id="UP000519126">
    <property type="component" value="Unassembled WGS sequence"/>
</dbReference>
<evidence type="ECO:0000313" key="3">
    <source>
        <dbReference type="EMBL" id="NMF48060.1"/>
    </source>
</evidence>
<gene>
    <name evidence="3" type="ORF">HHL01_07680</name>
</gene>
<dbReference type="AlphaFoldDB" id="A0A7X9YF69"/>
<dbReference type="EMBL" id="JABBCX010000002">
    <property type="protein sequence ID" value="NMF48060.1"/>
    <property type="molecule type" value="Genomic_DNA"/>
</dbReference>
<evidence type="ECO:0000313" key="4">
    <source>
        <dbReference type="Proteomes" id="UP000519126"/>
    </source>
</evidence>
<name>A0A7X9YF69_9GAMM</name>
<comment type="caution">
    <text evidence="3">The sequence shown here is derived from an EMBL/GenBank/DDBJ whole genome shotgun (WGS) entry which is preliminary data.</text>
</comment>